<evidence type="ECO:0000256" key="7">
    <source>
        <dbReference type="ARBA" id="ARBA00020156"/>
    </source>
</evidence>
<proteinExistence type="inferred from homology"/>
<dbReference type="GO" id="GO:0051989">
    <property type="term" value="F:coproporphyrinogen dehydrogenase activity"/>
    <property type="evidence" value="ECO:0007669"/>
    <property type="project" value="UniProtKB-EC"/>
</dbReference>
<dbReference type="InterPro" id="IPR007197">
    <property type="entry name" value="rSAM"/>
</dbReference>
<name>A0A1W1BM09_9ZZZZ</name>
<dbReference type="Pfam" id="PF06969">
    <property type="entry name" value="HemN_C"/>
    <property type="match status" value="1"/>
</dbReference>
<evidence type="ECO:0000256" key="13">
    <source>
        <dbReference type="ARBA" id="ARBA00023004"/>
    </source>
</evidence>
<evidence type="ECO:0000256" key="15">
    <source>
        <dbReference type="ARBA" id="ARBA00023244"/>
    </source>
</evidence>
<sequence>MVAFSFFGFVSFFVASTKKKRNERKTQQIEDVKSSKGYPLSQIDLEKFSKYSKPGPRYTSYPTALEFKDDFQYEDYLKYLENGTEKLSLYIHLPFCRSACYFCGCNVVFTSKEEKLSQYIEYLKKEIDILAQHLDTSREVIQFHFGGGTPTFYKAFELDEIVSYVKSKFPNWSKDAEISCEIDPRFFNEDQMKVFQKHGFNRISFGVQDFDPKVQKEIHRIQPYDLTKAAVDLARKYGINSINVDLIYGLPYQTFESFQKTLQEAFSLQPDRLAVFNYAHVPWMKKTMRKFDETTLPSPDVKLQIFQYTIDFFESNGYKMVGMDHFAKPEDELFGAIAKGELHRNFQGYTTKGGANLIGIGLTSIGEGSRYYAQNTKDMKVYEEAIDAGRLPFERGVELSDDDYLRKAVIMELMANFSIDIKRVEKEHNIDFKAYFADALEALEEFVEADLVTRTDEKISVSPTGTLLIRNIAMPFDAYMHQYGGNKKSFSKTV</sequence>
<dbReference type="SFLD" id="SFLDF00277">
    <property type="entry name" value="oxygen-independent_coproporphy"/>
    <property type="match status" value="1"/>
</dbReference>
<dbReference type="EMBL" id="FPHD01000026">
    <property type="protein sequence ID" value="SFV54600.1"/>
    <property type="molecule type" value="Genomic_DNA"/>
</dbReference>
<dbReference type="UniPathway" id="UPA00251">
    <property type="reaction ID" value="UER00323"/>
</dbReference>
<keyword evidence="12 19" id="KW-0560">Oxidoreductase</keyword>
<dbReference type="CDD" id="cd01335">
    <property type="entry name" value="Radical_SAM"/>
    <property type="match status" value="1"/>
</dbReference>
<comment type="subcellular location">
    <subcellularLocation>
        <location evidence="2">Cytoplasm</location>
    </subcellularLocation>
</comment>
<dbReference type="PROSITE" id="PS51918">
    <property type="entry name" value="RADICAL_SAM"/>
    <property type="match status" value="1"/>
</dbReference>
<dbReference type="GO" id="GO:0004109">
    <property type="term" value="F:coproporphyrinogen oxidase activity"/>
    <property type="evidence" value="ECO:0007669"/>
    <property type="project" value="InterPro"/>
</dbReference>
<comment type="cofactor">
    <cofactor evidence="1">
        <name>[4Fe-4S] cluster</name>
        <dbReference type="ChEBI" id="CHEBI:49883"/>
    </cofactor>
</comment>
<reference evidence="19" key="1">
    <citation type="submission" date="2016-10" db="EMBL/GenBank/DDBJ databases">
        <authorList>
            <person name="de Groot N.N."/>
        </authorList>
    </citation>
    <scope>NUCLEOTIDE SEQUENCE</scope>
</reference>
<keyword evidence="11" id="KW-0479">Metal-binding</keyword>
<keyword evidence="9" id="KW-0963">Cytoplasm</keyword>
<dbReference type="AlphaFoldDB" id="A0A1W1BM09"/>
<evidence type="ECO:0000256" key="2">
    <source>
        <dbReference type="ARBA" id="ARBA00004496"/>
    </source>
</evidence>
<dbReference type="InterPro" id="IPR006638">
    <property type="entry name" value="Elp3/MiaA/NifB-like_rSAM"/>
</dbReference>
<dbReference type="InterPro" id="IPR013785">
    <property type="entry name" value="Aldolase_TIM"/>
</dbReference>
<evidence type="ECO:0000256" key="5">
    <source>
        <dbReference type="ARBA" id="ARBA00011245"/>
    </source>
</evidence>
<evidence type="ECO:0000313" key="19">
    <source>
        <dbReference type="EMBL" id="SFV54600.1"/>
    </source>
</evidence>
<evidence type="ECO:0000256" key="12">
    <source>
        <dbReference type="ARBA" id="ARBA00023002"/>
    </source>
</evidence>
<evidence type="ECO:0000256" key="16">
    <source>
        <dbReference type="ARBA" id="ARBA00030263"/>
    </source>
</evidence>
<evidence type="ECO:0000256" key="10">
    <source>
        <dbReference type="ARBA" id="ARBA00022691"/>
    </source>
</evidence>
<dbReference type="Gene3D" id="3.20.20.70">
    <property type="entry name" value="Aldolase class I"/>
    <property type="match status" value="1"/>
</dbReference>
<dbReference type="NCBIfam" id="TIGR00538">
    <property type="entry name" value="hemN"/>
    <property type="match status" value="1"/>
</dbReference>
<evidence type="ECO:0000256" key="6">
    <source>
        <dbReference type="ARBA" id="ARBA00011912"/>
    </source>
</evidence>
<dbReference type="Gene3D" id="1.10.10.920">
    <property type="match status" value="1"/>
</dbReference>
<dbReference type="SMART" id="SM00729">
    <property type="entry name" value="Elp3"/>
    <property type="match status" value="1"/>
</dbReference>
<evidence type="ECO:0000256" key="4">
    <source>
        <dbReference type="ARBA" id="ARBA00005493"/>
    </source>
</evidence>
<keyword evidence="13" id="KW-0408">Iron</keyword>
<dbReference type="SFLD" id="SFLDS00029">
    <property type="entry name" value="Radical_SAM"/>
    <property type="match status" value="1"/>
</dbReference>
<comment type="pathway">
    <text evidence="3">Porphyrin-containing compound metabolism; protoporphyrin-IX biosynthesis; protoporphyrinogen-IX from coproporphyrinogen-III (AdoMet route): step 1/1.</text>
</comment>
<evidence type="ECO:0000256" key="8">
    <source>
        <dbReference type="ARBA" id="ARBA00022485"/>
    </source>
</evidence>
<dbReference type="PIRSF" id="PIRSF000167">
    <property type="entry name" value="HemN"/>
    <property type="match status" value="1"/>
</dbReference>
<keyword evidence="10" id="KW-0949">S-adenosyl-L-methionine</keyword>
<keyword evidence="15" id="KW-0627">Porphyrin biosynthesis</keyword>
<dbReference type="GO" id="GO:0006782">
    <property type="term" value="P:protoporphyrinogen IX biosynthetic process"/>
    <property type="evidence" value="ECO:0007669"/>
    <property type="project" value="UniProtKB-UniPathway"/>
</dbReference>
<dbReference type="InterPro" id="IPR004558">
    <property type="entry name" value="Coprogen_oxidase_HemN"/>
</dbReference>
<organism evidence="19">
    <name type="scientific">hydrothermal vent metagenome</name>
    <dbReference type="NCBI Taxonomy" id="652676"/>
    <lineage>
        <taxon>unclassified sequences</taxon>
        <taxon>metagenomes</taxon>
        <taxon>ecological metagenomes</taxon>
    </lineage>
</organism>
<keyword evidence="8" id="KW-0004">4Fe-4S</keyword>
<keyword evidence="14" id="KW-0411">Iron-sulfur</keyword>
<dbReference type="GO" id="GO:0005737">
    <property type="term" value="C:cytoplasm"/>
    <property type="evidence" value="ECO:0007669"/>
    <property type="project" value="UniProtKB-SubCell"/>
</dbReference>
<evidence type="ECO:0000256" key="17">
    <source>
        <dbReference type="ARBA" id="ARBA00048321"/>
    </source>
</evidence>
<comment type="subunit">
    <text evidence="5">Monomer.</text>
</comment>
<dbReference type="SFLD" id="SFLDG01065">
    <property type="entry name" value="anaerobic_coproporphyrinogen-I"/>
    <property type="match status" value="1"/>
</dbReference>
<dbReference type="GO" id="GO:0046872">
    <property type="term" value="F:metal ion binding"/>
    <property type="evidence" value="ECO:0007669"/>
    <property type="project" value="UniProtKB-KW"/>
</dbReference>
<dbReference type="PANTHER" id="PTHR13932:SF6">
    <property type="entry name" value="OXYGEN-INDEPENDENT COPROPORPHYRINOGEN III OXIDASE"/>
    <property type="match status" value="1"/>
</dbReference>
<comment type="similarity">
    <text evidence="4">Belongs to the anaerobic coproporphyrinogen-III oxidase family.</text>
</comment>
<evidence type="ECO:0000256" key="11">
    <source>
        <dbReference type="ARBA" id="ARBA00022723"/>
    </source>
</evidence>
<dbReference type="FunFam" id="3.80.30.20:FF:000012">
    <property type="entry name" value="Coproporphyrinogen-III oxidase"/>
    <property type="match status" value="1"/>
</dbReference>
<gene>
    <name evidence="19" type="ORF">MNB_SV-8-556</name>
</gene>
<feature type="domain" description="Radical SAM core" evidence="18">
    <location>
        <begin position="81"/>
        <end position="314"/>
    </location>
</feature>
<comment type="catalytic activity">
    <reaction evidence="17">
        <text>coproporphyrinogen III + 2 S-adenosyl-L-methionine = protoporphyrinogen IX + 2 5'-deoxyadenosine + 2 L-methionine + 2 CO2</text>
        <dbReference type="Rhea" id="RHEA:15425"/>
        <dbReference type="ChEBI" id="CHEBI:16526"/>
        <dbReference type="ChEBI" id="CHEBI:17319"/>
        <dbReference type="ChEBI" id="CHEBI:57307"/>
        <dbReference type="ChEBI" id="CHEBI:57309"/>
        <dbReference type="ChEBI" id="CHEBI:57844"/>
        <dbReference type="ChEBI" id="CHEBI:59789"/>
        <dbReference type="EC" id="1.3.98.3"/>
    </reaction>
</comment>
<evidence type="ECO:0000259" key="18">
    <source>
        <dbReference type="PROSITE" id="PS51918"/>
    </source>
</evidence>
<dbReference type="InterPro" id="IPR058240">
    <property type="entry name" value="rSAM_sf"/>
</dbReference>
<evidence type="ECO:0000256" key="9">
    <source>
        <dbReference type="ARBA" id="ARBA00022490"/>
    </source>
</evidence>
<protein>
    <recommendedName>
        <fullName evidence="7">Oxygen-independent coproporphyrinogen III oxidase</fullName>
        <ecNumber evidence="6">1.3.98.3</ecNumber>
    </recommendedName>
    <alternativeName>
        <fullName evidence="16">Coproporphyrinogen III dehydrogenase</fullName>
    </alternativeName>
</protein>
<dbReference type="EC" id="1.3.98.3" evidence="6"/>
<evidence type="ECO:0000256" key="14">
    <source>
        <dbReference type="ARBA" id="ARBA00023014"/>
    </source>
</evidence>
<dbReference type="InterPro" id="IPR034505">
    <property type="entry name" value="Coproporphyrinogen-III_oxidase"/>
</dbReference>
<accession>A0A1W1BM09</accession>
<dbReference type="FunFam" id="1.10.10.920:FF:000001">
    <property type="entry name" value="Coproporphyrinogen-III oxidase"/>
    <property type="match status" value="1"/>
</dbReference>
<evidence type="ECO:0000256" key="3">
    <source>
        <dbReference type="ARBA" id="ARBA00004785"/>
    </source>
</evidence>
<dbReference type="Pfam" id="PF04055">
    <property type="entry name" value="Radical_SAM"/>
    <property type="match status" value="1"/>
</dbReference>
<evidence type="ECO:0000256" key="1">
    <source>
        <dbReference type="ARBA" id="ARBA00001966"/>
    </source>
</evidence>
<dbReference type="PANTHER" id="PTHR13932">
    <property type="entry name" value="COPROPORPHYRINIGEN III OXIDASE"/>
    <property type="match status" value="1"/>
</dbReference>
<dbReference type="SUPFAM" id="SSF102114">
    <property type="entry name" value="Radical SAM enzymes"/>
    <property type="match status" value="1"/>
</dbReference>
<dbReference type="InterPro" id="IPR010723">
    <property type="entry name" value="HemN_C"/>
</dbReference>
<dbReference type="GO" id="GO:0051539">
    <property type="term" value="F:4 iron, 4 sulfur cluster binding"/>
    <property type="evidence" value="ECO:0007669"/>
    <property type="project" value="UniProtKB-KW"/>
</dbReference>
<dbReference type="SFLD" id="SFLDG01082">
    <property type="entry name" value="B12-binding_domain_containing"/>
    <property type="match status" value="1"/>
</dbReference>